<feature type="region of interest" description="Disordered" evidence="1">
    <location>
        <begin position="153"/>
        <end position="187"/>
    </location>
</feature>
<proteinExistence type="predicted"/>
<feature type="compositionally biased region" description="Pro residues" evidence="1">
    <location>
        <begin position="1"/>
        <end position="16"/>
    </location>
</feature>
<evidence type="ECO:0000256" key="1">
    <source>
        <dbReference type="SAM" id="MobiDB-lite"/>
    </source>
</evidence>
<evidence type="ECO:0000313" key="3">
    <source>
        <dbReference type="Proteomes" id="UP001153076"/>
    </source>
</evidence>
<dbReference type="Proteomes" id="UP001153076">
    <property type="component" value="Unassembled WGS sequence"/>
</dbReference>
<feature type="compositionally biased region" description="Basic and acidic residues" evidence="1">
    <location>
        <begin position="161"/>
        <end position="179"/>
    </location>
</feature>
<comment type="caution">
    <text evidence="2">The sequence shown here is derived from an EMBL/GenBank/DDBJ whole genome shotgun (WGS) entry which is preliminary data.</text>
</comment>
<feature type="region of interest" description="Disordered" evidence="1">
    <location>
        <begin position="1"/>
        <end position="20"/>
    </location>
</feature>
<dbReference type="AlphaFoldDB" id="A0A9Q1GM22"/>
<dbReference type="EMBL" id="JAKOGI010002609">
    <property type="protein sequence ID" value="KAJ8421659.1"/>
    <property type="molecule type" value="Genomic_DNA"/>
</dbReference>
<gene>
    <name evidence="2" type="ORF">Cgig2_000612</name>
</gene>
<reference evidence="2" key="1">
    <citation type="submission" date="2022-04" db="EMBL/GenBank/DDBJ databases">
        <title>Carnegiea gigantea Genome sequencing and assembly v2.</title>
        <authorList>
            <person name="Copetti D."/>
            <person name="Sanderson M.J."/>
            <person name="Burquez A."/>
            <person name="Wojciechowski M.F."/>
        </authorList>
    </citation>
    <scope>NUCLEOTIDE SEQUENCE</scope>
    <source>
        <strain evidence="2">SGP5-SGP5p</strain>
        <tissue evidence="2">Aerial part</tissue>
    </source>
</reference>
<evidence type="ECO:0000313" key="2">
    <source>
        <dbReference type="EMBL" id="KAJ8421659.1"/>
    </source>
</evidence>
<organism evidence="2 3">
    <name type="scientific">Carnegiea gigantea</name>
    <dbReference type="NCBI Taxonomy" id="171969"/>
    <lineage>
        <taxon>Eukaryota</taxon>
        <taxon>Viridiplantae</taxon>
        <taxon>Streptophyta</taxon>
        <taxon>Embryophyta</taxon>
        <taxon>Tracheophyta</taxon>
        <taxon>Spermatophyta</taxon>
        <taxon>Magnoliopsida</taxon>
        <taxon>eudicotyledons</taxon>
        <taxon>Gunneridae</taxon>
        <taxon>Pentapetalae</taxon>
        <taxon>Caryophyllales</taxon>
        <taxon>Cactineae</taxon>
        <taxon>Cactaceae</taxon>
        <taxon>Cactoideae</taxon>
        <taxon>Echinocereeae</taxon>
        <taxon>Carnegiea</taxon>
    </lineage>
</organism>
<sequence length="187" mass="21072">MDAPPAAPPSPMPATPPLEFAGENKESIYEECKSPTHVVKEWLPFCEEELKPTQGVCKSSFKKSKEGLQKYSTLLEGRSQMVHKDNLISNYWIEFLECMQLAGRDPDKLTLIGKRTQKVVRELKELDGGISESKISELESLIGSSVPKRIEILSPKQCHTKGSDKRLKGGKEKSMEQQQKRQRLCKA</sequence>
<protein>
    <submittedName>
        <fullName evidence="2">Uncharacterized protein</fullName>
    </submittedName>
</protein>
<keyword evidence="3" id="KW-1185">Reference proteome</keyword>
<accession>A0A9Q1GM22</accession>
<name>A0A9Q1GM22_9CARY</name>